<comment type="caution">
    <text evidence="4">The sequence shown here is derived from an EMBL/GenBank/DDBJ whole genome shotgun (WGS) entry which is preliminary data.</text>
</comment>
<dbReference type="InterPro" id="IPR001091">
    <property type="entry name" value="RM_Methyltransferase"/>
</dbReference>
<dbReference type="Gene3D" id="3.40.50.150">
    <property type="entry name" value="Vaccinia Virus protein VP39"/>
    <property type="match status" value="1"/>
</dbReference>
<feature type="domain" description="DNA methylase N-4/N-6" evidence="3">
    <location>
        <begin position="8"/>
        <end position="67"/>
    </location>
</feature>
<dbReference type="RefSeq" id="WP_379587771.1">
    <property type="nucleotide sequence ID" value="NZ_JBHSQW010000044.1"/>
</dbReference>
<reference evidence="5" key="1">
    <citation type="journal article" date="2019" name="Int. J. Syst. Evol. Microbiol.">
        <title>The Global Catalogue of Microorganisms (GCM) 10K type strain sequencing project: providing services to taxonomists for standard genome sequencing and annotation.</title>
        <authorList>
            <consortium name="The Broad Institute Genomics Platform"/>
            <consortium name="The Broad Institute Genome Sequencing Center for Infectious Disease"/>
            <person name="Wu L."/>
            <person name="Ma J."/>
        </authorList>
    </citation>
    <scope>NUCLEOTIDE SEQUENCE [LARGE SCALE GENOMIC DNA]</scope>
    <source>
        <strain evidence="5">CCM 8391</strain>
    </source>
</reference>
<evidence type="ECO:0000256" key="2">
    <source>
        <dbReference type="ARBA" id="ARBA00022679"/>
    </source>
</evidence>
<organism evidence="4 5">
    <name type="scientific">Pseudonocardia hispaniensis</name>
    <dbReference type="NCBI Taxonomy" id="904933"/>
    <lineage>
        <taxon>Bacteria</taxon>
        <taxon>Bacillati</taxon>
        <taxon>Actinomycetota</taxon>
        <taxon>Actinomycetes</taxon>
        <taxon>Pseudonocardiales</taxon>
        <taxon>Pseudonocardiaceae</taxon>
        <taxon>Pseudonocardia</taxon>
    </lineage>
</organism>
<keyword evidence="1 4" id="KW-0489">Methyltransferase</keyword>
<dbReference type="EMBL" id="JBHSQW010000044">
    <property type="protein sequence ID" value="MFC5996905.1"/>
    <property type="molecule type" value="Genomic_DNA"/>
</dbReference>
<evidence type="ECO:0000259" key="3">
    <source>
        <dbReference type="Pfam" id="PF01555"/>
    </source>
</evidence>
<dbReference type="GO" id="GO:0032259">
    <property type="term" value="P:methylation"/>
    <property type="evidence" value="ECO:0007669"/>
    <property type="project" value="UniProtKB-KW"/>
</dbReference>
<dbReference type="InterPro" id="IPR029063">
    <property type="entry name" value="SAM-dependent_MTases_sf"/>
</dbReference>
<dbReference type="Proteomes" id="UP001596302">
    <property type="component" value="Unassembled WGS sequence"/>
</dbReference>
<dbReference type="PRINTS" id="PR00508">
    <property type="entry name" value="S21N4MTFRASE"/>
</dbReference>
<dbReference type="InterPro" id="IPR002941">
    <property type="entry name" value="DNA_methylase_N4/N6"/>
</dbReference>
<evidence type="ECO:0000313" key="5">
    <source>
        <dbReference type="Proteomes" id="UP001596302"/>
    </source>
</evidence>
<sequence>MARDDADERHICPLQLGFIERCVRLWSNPGETVLSPFAGIGSEVYVARKLGRRGVGIELKPSYWRTSVDNLRRLDDEMSLPVLFDTLESA</sequence>
<keyword evidence="5" id="KW-1185">Reference proteome</keyword>
<keyword evidence="2" id="KW-0808">Transferase</keyword>
<evidence type="ECO:0000256" key="1">
    <source>
        <dbReference type="ARBA" id="ARBA00022603"/>
    </source>
</evidence>
<accession>A0ABW1J960</accession>
<evidence type="ECO:0000313" key="4">
    <source>
        <dbReference type="EMBL" id="MFC5996905.1"/>
    </source>
</evidence>
<dbReference type="SUPFAM" id="SSF53335">
    <property type="entry name" value="S-adenosyl-L-methionine-dependent methyltransferases"/>
    <property type="match status" value="1"/>
</dbReference>
<dbReference type="Pfam" id="PF01555">
    <property type="entry name" value="N6_N4_Mtase"/>
    <property type="match status" value="1"/>
</dbReference>
<proteinExistence type="predicted"/>
<dbReference type="GO" id="GO:0008168">
    <property type="term" value="F:methyltransferase activity"/>
    <property type="evidence" value="ECO:0007669"/>
    <property type="project" value="UniProtKB-KW"/>
</dbReference>
<name>A0ABW1J960_9PSEU</name>
<protein>
    <submittedName>
        <fullName evidence="4">DNA methyltransferase</fullName>
    </submittedName>
</protein>
<gene>
    <name evidence="4" type="ORF">ACFQE5_22095</name>
</gene>